<feature type="compositionally biased region" description="Polar residues" evidence="11">
    <location>
        <begin position="4011"/>
        <end position="4021"/>
    </location>
</feature>
<dbReference type="KEGG" id="som:SOMG_04835"/>
<dbReference type="SUPFAM" id="SSF53300">
    <property type="entry name" value="vWA-like"/>
    <property type="match status" value="1"/>
</dbReference>
<keyword evidence="6 10" id="KW-0547">Nucleotide-binding</keyword>
<dbReference type="FunFam" id="3.40.50.300:FF:000142">
    <property type="entry name" value="Midasin"/>
    <property type="match status" value="1"/>
</dbReference>
<feature type="compositionally biased region" description="Basic and acidic residues" evidence="11">
    <location>
        <begin position="3977"/>
        <end position="3995"/>
    </location>
</feature>
<dbReference type="RefSeq" id="XP_056039390.1">
    <property type="nucleotide sequence ID" value="XM_056183612.1"/>
</dbReference>
<protein>
    <recommendedName>
        <fullName evidence="4 10">Midasin</fullName>
    </recommendedName>
</protein>
<dbReference type="SUPFAM" id="SSF52540">
    <property type="entry name" value="P-loop containing nucleoside triphosphate hydrolases"/>
    <property type="match status" value="6"/>
</dbReference>
<dbReference type="EMBL" id="CP115613">
    <property type="protein sequence ID" value="WBW75147.1"/>
    <property type="molecule type" value="Genomic_DNA"/>
</dbReference>
<dbReference type="InterPro" id="IPR027417">
    <property type="entry name" value="P-loop_NTPase"/>
</dbReference>
<evidence type="ECO:0000259" key="12">
    <source>
        <dbReference type="PROSITE" id="PS50234"/>
    </source>
</evidence>
<dbReference type="FunFam" id="3.40.50.300:FF:000582">
    <property type="entry name" value="Midasin"/>
    <property type="match status" value="1"/>
</dbReference>
<proteinExistence type="inferred from homology"/>
<dbReference type="CDD" id="cd00009">
    <property type="entry name" value="AAA"/>
    <property type="match status" value="2"/>
</dbReference>
<evidence type="ECO:0000256" key="8">
    <source>
        <dbReference type="ARBA" id="ARBA00023186"/>
    </source>
</evidence>
<name>A0AAE9WHR3_9SCHI</name>
<dbReference type="Pfam" id="PF21108">
    <property type="entry name" value="MDN1_4th"/>
    <property type="match status" value="1"/>
</dbReference>
<reference evidence="13 14" key="1">
    <citation type="journal article" date="2023" name="G3 (Bethesda)">
        <title>A high-quality reference genome for the fission yeast Schizosaccharomyces osmophilus.</title>
        <authorList>
            <person name="Jia G.S."/>
            <person name="Zhang W.C."/>
            <person name="Liang Y."/>
            <person name="Liu X.H."/>
            <person name="Rhind N."/>
            <person name="Pidoux A."/>
            <person name="Brysch-Herzberg M."/>
            <person name="Du L.L."/>
        </authorList>
    </citation>
    <scope>NUCLEOTIDE SEQUENCE [LARGE SCALE GENOMIC DNA]</scope>
    <source>
        <strain evidence="13 14">CBS 15793</strain>
    </source>
</reference>
<keyword evidence="7 10" id="KW-0067">ATP-binding</keyword>
<feature type="compositionally biased region" description="Acidic residues" evidence="11">
    <location>
        <begin position="4118"/>
        <end position="4135"/>
    </location>
</feature>
<dbReference type="PANTHER" id="PTHR48103:SF2">
    <property type="entry name" value="MIDASIN"/>
    <property type="match status" value="1"/>
</dbReference>
<feature type="compositionally biased region" description="Polar residues" evidence="11">
    <location>
        <begin position="4201"/>
        <end position="4218"/>
    </location>
</feature>
<dbReference type="InterPro" id="IPR002035">
    <property type="entry name" value="VWF_A"/>
</dbReference>
<feature type="compositionally biased region" description="Basic and acidic residues" evidence="11">
    <location>
        <begin position="4107"/>
        <end position="4117"/>
    </location>
</feature>
<keyword evidence="5" id="KW-0597">Phosphoprotein</keyword>
<comment type="similarity">
    <text evidence="3 10">Belongs to the midasin family.</text>
</comment>
<feature type="compositionally biased region" description="Low complexity" evidence="11">
    <location>
        <begin position="4237"/>
        <end position="4252"/>
    </location>
</feature>
<evidence type="ECO:0000256" key="3">
    <source>
        <dbReference type="ARBA" id="ARBA00007188"/>
    </source>
</evidence>
<dbReference type="GO" id="GO:0030687">
    <property type="term" value="C:preribosome, large subunit precursor"/>
    <property type="evidence" value="ECO:0007669"/>
    <property type="project" value="TreeGrafter"/>
</dbReference>
<evidence type="ECO:0000256" key="9">
    <source>
        <dbReference type="ARBA" id="ARBA00023242"/>
    </source>
</evidence>
<dbReference type="GO" id="GO:0005730">
    <property type="term" value="C:nucleolus"/>
    <property type="evidence" value="ECO:0007669"/>
    <property type="project" value="UniProtKB-SubCell"/>
</dbReference>
<dbReference type="PIRSF" id="PIRSF010340">
    <property type="entry name" value="Midasin"/>
    <property type="match status" value="1"/>
</dbReference>
<dbReference type="InterPro" id="IPR012099">
    <property type="entry name" value="Midasin"/>
</dbReference>
<evidence type="ECO:0000256" key="1">
    <source>
        <dbReference type="ARBA" id="ARBA00004604"/>
    </source>
</evidence>
<keyword evidence="9 10" id="KW-0539">Nucleus</keyword>
<dbReference type="Gene3D" id="3.40.50.300">
    <property type="entry name" value="P-loop containing nucleotide triphosphate hydrolases"/>
    <property type="match status" value="6"/>
</dbReference>
<evidence type="ECO:0000313" key="13">
    <source>
        <dbReference type="EMBL" id="WBW75147.1"/>
    </source>
</evidence>
<dbReference type="SMART" id="SM00382">
    <property type="entry name" value="AAA"/>
    <property type="match status" value="5"/>
</dbReference>
<dbReference type="PANTHER" id="PTHR48103">
    <property type="entry name" value="MIDASIN-RELATED"/>
    <property type="match status" value="1"/>
</dbReference>
<feature type="compositionally biased region" description="Basic and acidic residues" evidence="11">
    <location>
        <begin position="4261"/>
        <end position="4273"/>
    </location>
</feature>
<sequence length="4728" mass="536748">MDELIEWVVIYPQIFDILEHIKYVPTTLLQRIRLHRSWSKVDYDLWFLYASDEKRKGCKIDCYGQLYSYDEFLVLEDQRIAKLNELAKTRSSSENSYFLRQLLSNAKINHVPLVELGGELFFQFNEPLPTTLVQTESVKENLNRVSPFLVRKQPLLLAGPEGMGKTYFITQIAALLGQRIVRIHLTDSTDPKMLIGTYTCPRPGEFEWQPGVLTQAVRHGKWLLLSNIEKAPAEVLSILLPLLEKRQLVVPSRGETIYAANSFQVFATTSSNSTILGQRLWKTIEMVSAPHECIEIVSTIYPELSSISRTLFSVYNDIYDLFLNRTFLAVSRVYRRLCLRDFYKFMKRVAFLYRHYHVSVDHTTIPQELQDAVFKEAIDVFSAFIPNKQGIDNVVRNIAIDLNVSPEKAEHFFETIPSFHDSETAVTVGRSKLPKVSSSGFSSSNPYAFTSSSLSLLEKISVAVQTNEPLLLVGETGTGKTTTVQLLANLLGQRVTVINMSQQTESSDMLGGYKPINVTTLGLPLHEEFLSLFETTFSVKKNMKFLAAASTSARRFRWKTCLKIWNEALALSKSLFSRTRSQENPVKRQKRLANQPALENRWKMFREEVEQFSKMLEGGSKSFMFSFVEGALVKAIRSGQWVLLDEINLASMETLEPIGQLLNSYEPGILLSDRGDVNPVTPHPNFRLFGCMNPSTDVGKRELETSLRSRFTEIYVESPDRNLSDLLSIISKYIGTLCIGDDYVIRDIAELYQIAKRLSVDGSLVDGAGQKPHYTIRTLSRTLCYVAEIVPIYGLRRSLYEGFSMSFLTLLDQNSENILYKFIERYTLGEISVQQKNAILRQIPKRPDVGDYIAFCHYWLRKGSFPVRDQEHYIVTPFVQKNLLNITRACSTRMFPILIQGPTSSGKTSMIEYIAGKTGHKFVRINNHEHTDLQEYLGSYVTDDKGSLVFREGILVEALRNGYWIVLDELNLAPTDVLEALNRLLDDNRELFIPETESLVKPHPDFMLFATQNPPGVYAGRKHLSRAFRNRFLEIHFDDIPENELETILHMRCKIAPSYAAKIVQVFRELSLRRQSTRIFEQKNSFATLRDLFRWAFRDAVGYQQLAENGYMLLAERARDPKDKFAVQEVIEKVMKIKINTDNLYNLDFIDSIRTDAKVGPLDNVIWTAPMIRLFSLVWHCLQAKEPVLLVGDTGCGKTTVCQVLAECLSKQLHIVNAHQDTENGDIIGAQRPLRNRSLINNTLHIQLSEKFNVAQEDYPVEDLISKFDSLSHSEKNDDLSVVIEKHIKKINSLFEWHDGALVSAMKGGDFFLLDEISLADDSVLERLNSVLEISRTLTLVEHNDAAAVLTAEDGFAFFATMNPGGDYGKKELSPALRNRFTEIWVPPMTSVDDILQIVEGKLIPTKKHLGEPLVQYAHWHSNVYQSGNIISIRDVLSAVDFINSSELSDDKAILFHAVSMVFIDALGAISAVGFGRNRNLLFDERNKCASKLGALCGSDFTYSVTENLMIRFTESSFYIGDFDIKLGSNVNPDSTYNLRTHTTKVNAAKVVRALQVRKPILLEGSPGVGKTSLISALARECGYPLVRINLSDQTDLMDLFGSDAPVSGGEGGQFAWRDAPFLSAMRHGHWVLLDELNLASQTVLEGLNACLDHRGEAYIPELDRVFKAHPTFRVFAAQNPQNQGGGRKGLPKSFVNRFTVVYVEPLLQSDMLEIASQNYRQVDENMRLHIIEFMFKLQEYVEIDASFGVSGSPWEFNLRDAMRWLQLLSEAEKYTCVSPAEYLEVVVLHRMRTNNDRQRVIRLFEEVFGVKYEPRIISSELDSNVLKVGHSFLERSSLTQDTALDDTKLLQSQYDVVESMITCINKNWPCILVGPSASGKTCTIRLLAAVCGVDLKEMAINSEIDTMDLLGEYEQVDISRKISAFLLDLSHNVLNLLIEHRDLEEILKGTSLLRVLQTSFVTLDEGLHTLEWVIAEIRSIRHHTAIFKHLRPYFTLAGKLIKEASVPATGKFEWIDGYLLRAVENGHWLVLDNANLCSPAVLDRLNSLLEYGGTLTVNERPTESGMPKVIKPHPNFRLFLTVNPFYGELSRSMRNRGVEIYMLNNGLTSLDHRQLSVLLPSPICSAVDAGSSSFSFVIDIHRRLNEFPTTLVSPYVIAAVVFSYFSNDQLDCLKKLSDDNKKTLSIEKSPYIHALEQADFSNCQTPNEVLTYIKAYDYPLLSASMSLVSIMNDFTNIASSNCGSEVFWKAYLLNILYAAQFDLKHLNQEVYSSVQSGSINTYVLKSAYAFLHGVSYYKGALSSVWKLLNDLSVYIYNSIDKLRKDSSLASVDDLQNFLNLIALWKSMYEWTGTFEFDFSRFHCYSLMLKEWSSKFVSDHNSEYLDAPHNLINKFTEALQLSTGEHMQNIWSEYHPLVPKTKEHWSLWSKIDILLKEYLRANTPSLGMEATASHVVTTTLSLLMKVTQQHESQDLQSYMQILEEGVVALKNSKQDQLPEAFYSTFSCLAASDLLTIYTADLNNFSVSSEAFTNYVRAALYTRGSISPLSVLTSLNFNASQIPFAILFDYDFFSLVNGKTFDLITRAFASIDEQLNMASVKRYEDMHHTLMRHITERSKHFTENPLERASILLLQRIPLLIIPEIKGDRLSADEEKIIRPLTLPYGELKEQSVLIVDDIVSYLESSARFKTSYKKHILNALGYLRQSLSTANHENACKNQAAAYIHFAYGLLLAYVPDKPYDPALLPLLSSANGKGVLNSLSGELEVVKMMEDNKSGKEENLLTKSISLRMEEINKSIPTSTGVFRSLESNSTSLFDELRFLMDNVVNNSYALDLSLKLMQNPDNSTLEEAKIFKYKWTAFVGRLREAYSQYTDIFEIVISLISYIIYGIDMLVAQARRLLDNRVSASASLMSHLVSPKKLSKPLLFEDVQDIIRLTSDLQLNAALKFEVLLFATAKLCKEKNDLPQSSAAKSFTVLASEFFAYHTKIVQKEQEEEEEKHRLFRQRGLNLENNEYMQVFINYDEEVEEQPEEKLERTRFSQLQYAFWTLYKSFFIGTEETCSTEQLLDIGSYLIRRLGLSDFEKSISADFDIVAAVLCLGVKSSKDAANYWSPPVYNFYSDPLPFKLIEVREILVGLQSHTNSLLKSWPDNFVLRGLKEATDLTLGMSVFTPIAQMLAKIERLHHLLSEWEKLASRQFSLVSDMDLIKSKIIEWRQFELSNWKNLLLWEEYKLVEKTYPRLYTILDFVILQPHFRKCTLDKLSLNEIASVILQFFNGLSVGEYRPCLSNLLTFVKHLEVLNEWEGLCATLQQIYSYLKLFENNITHFIDVQREDLEKKIKERILLMSWKDTNVYALKENARKSHMELYKTLHKYREVLRQPVTPHMSQKLHWEMLLKPINLHTETLKEEVTVDYSGLALDNAVYANLPARFYNTESTVQVMKSLLKFSYPANTSFTQAVDEIVNSAHELFKLTPSSANDENISEIKYLKTRKHLLMVNTYKTLHGFGFQYRVRAGVEETMKSLQNLFSSIPAFPKSFDLIDDLNTSLSTVLDLIPKVHRLPGNQHDDLTTPEVTRAIGLFDSALSWLLEERLSLVNFAKSLERIKSAYQGIGIDESLKLNFTTSMFKQADNFNYKDFKNYLTELSTLCSIYSVVLSKHHQIISNGGYASVSTRLSEYSSQFARDMIAHSNPLFMSDQQLGCLESTKATVNELVCYSEDHASSMPEALYWSKSIVSSVKPESAFLDKKISDLDMRYPAFEKLTALFDQILSSAEEVSKCVKSLESENTDSTLYDESVLINKLLAAFKLDLFVSKLSDLKKFFENKDLDSDSMRLFMHFLPVCEQYIFSAEKAFTYILVKHVKESRSLHKIASLFLMVASNGFCTPDIPQDDENAREGGDLESGTGLGSGSGAKDISDTVNEDDDLEELANEEDTNEQDELEENSEARELDTEMSGATKDAPASDVESNSDDEEKELDEEINKDNEGLSEDLNEKMWDEPNEEDLGGNEEKSNEQSVQNNTSDLVSKEEENGDSNELETPENNNKEEESDSDAPGIEDEVQQEAPEDAPQQPENNEILELPDDLKLDEGKEEEGGGDEDMPEDVEDTKEEVEKENEKEQAEEFEEYDAQDNIEEDIKEEEGFASQDEAVNEEDQANEVGEAEDEGEAENEGSPEDDKEQQENALDEEVPEENYNEDAADEPKDSTSGQDDASKSASAQMDSGDTVDAADEDVTDGDAEGAAESGEQGAGATAGEQNDAEATTDQENKASEEAESADRQYQSLGDQLREWQRARQIQERQTENTEKEADSQQKNIDDATEFAHIAEEEEEDTQALGNADKEQVKSLNVNEDQEEDVNAPEPMDMDAQLDVNDSQPKEDQETSLESKQVSESTDKSRVDYLKTGNVIHQPSFDQDLEEYDDIEGAMENEGVITTTKAPASISIDEARVSWQQHEESTRQLSIELCEQLRLILEPTLATKMQGDFRTGKRLNMKRIIPYIASQFKKDKIWMRRVKPSKRTYQVMIAIDDSKSMSESNSTKLALETLALVTKSLSLLEVGQIAVMKFGDEPELLHPFDKPFSSEVGADIFSHFSFEQSGTNVLSLTDASMRLFNYAGTNLQVSNKTDLRQLEIIISDGICEDHDTIRRILRRAQEEKVMIVFVILDNVNDMKKSSVLDINKVHYITKEDGTMELNIQPYIDEFAFEYYLVVRNIEELPQLLSSALRQWFQQMSST</sequence>
<keyword evidence="8 10" id="KW-0143">Chaperone</keyword>
<dbReference type="GO" id="GO:0016887">
    <property type="term" value="F:ATP hydrolysis activity"/>
    <property type="evidence" value="ECO:0007669"/>
    <property type="project" value="InterPro"/>
</dbReference>
<dbReference type="GeneID" id="80878301"/>
<feature type="region of interest" description="Disordered" evidence="11">
    <location>
        <begin position="3885"/>
        <end position="4392"/>
    </location>
</feature>
<dbReference type="Gene3D" id="3.40.50.410">
    <property type="entry name" value="von Willebrand factor, type A domain"/>
    <property type="match status" value="1"/>
</dbReference>
<dbReference type="Proteomes" id="UP001212411">
    <property type="component" value="Chromosome 3"/>
</dbReference>
<dbReference type="PROSITE" id="PS50234">
    <property type="entry name" value="VWFA"/>
    <property type="match status" value="1"/>
</dbReference>
<keyword evidence="14" id="KW-1185">Reference proteome</keyword>
<comment type="subcellular location">
    <subcellularLocation>
        <location evidence="1">Nucleus</location>
        <location evidence="1">Nucleolus</location>
    </subcellularLocation>
    <subcellularLocation>
        <location evidence="2">Nucleus</location>
        <location evidence="2">Nucleoplasm</location>
    </subcellularLocation>
</comment>
<evidence type="ECO:0000256" key="6">
    <source>
        <dbReference type="ARBA" id="ARBA00022741"/>
    </source>
</evidence>
<comment type="function">
    <text evidence="10">Nuclear chaperone required for maturation and nuclear export of pre-60S ribosome subunits.</text>
</comment>
<feature type="compositionally biased region" description="Acidic residues" evidence="11">
    <location>
        <begin position="4086"/>
        <end position="4106"/>
    </location>
</feature>
<evidence type="ECO:0000256" key="7">
    <source>
        <dbReference type="ARBA" id="ARBA00022840"/>
    </source>
</evidence>
<accession>A0AAE9WHR3</accession>
<feature type="compositionally biased region" description="Acidic residues" evidence="11">
    <location>
        <begin position="4027"/>
        <end position="4036"/>
    </location>
</feature>
<gene>
    <name evidence="13" type="primary">mdn1</name>
    <name evidence="13" type="ORF">SOMG_04835</name>
</gene>
<dbReference type="CDD" id="cd01460">
    <property type="entry name" value="vWA_midasin"/>
    <property type="match status" value="1"/>
</dbReference>
<feature type="domain" description="VWFA" evidence="12">
    <location>
        <begin position="4516"/>
        <end position="4718"/>
    </location>
</feature>
<evidence type="ECO:0000256" key="2">
    <source>
        <dbReference type="ARBA" id="ARBA00004642"/>
    </source>
</evidence>
<dbReference type="InterPro" id="IPR041190">
    <property type="entry name" value="Midasin_AAA_lid_5"/>
</dbReference>
<evidence type="ECO:0000256" key="10">
    <source>
        <dbReference type="PIRNR" id="PIRNR010340"/>
    </source>
</evidence>
<dbReference type="InterPro" id="IPR048617">
    <property type="entry name" value="MDN1_AAA_lid_4"/>
</dbReference>
<evidence type="ECO:0000313" key="14">
    <source>
        <dbReference type="Proteomes" id="UP001212411"/>
    </source>
</evidence>
<feature type="compositionally biased region" description="Acidic residues" evidence="11">
    <location>
        <begin position="3965"/>
        <end position="3976"/>
    </location>
</feature>
<dbReference type="GO" id="GO:0000027">
    <property type="term" value="P:ribosomal large subunit assembly"/>
    <property type="evidence" value="ECO:0007669"/>
    <property type="project" value="InterPro"/>
</dbReference>
<dbReference type="GO" id="GO:0005654">
    <property type="term" value="C:nucleoplasm"/>
    <property type="evidence" value="ECO:0007669"/>
    <property type="project" value="UniProtKB-SubCell"/>
</dbReference>
<dbReference type="FunFam" id="3.40.50.300:FF:000712">
    <property type="entry name" value="Midasin"/>
    <property type="match status" value="1"/>
</dbReference>
<dbReference type="GO" id="GO:0000055">
    <property type="term" value="P:ribosomal large subunit export from nucleus"/>
    <property type="evidence" value="ECO:0007669"/>
    <property type="project" value="TreeGrafter"/>
</dbReference>
<dbReference type="InterPro" id="IPR040848">
    <property type="entry name" value="AAA_lid_7"/>
</dbReference>
<dbReference type="Pfam" id="PF17867">
    <property type="entry name" value="AAA_lid_7"/>
    <property type="match status" value="3"/>
</dbReference>
<dbReference type="Pfam" id="PF17865">
    <property type="entry name" value="AAA_lid_5"/>
    <property type="match status" value="1"/>
</dbReference>
<dbReference type="InterPro" id="IPR003593">
    <property type="entry name" value="AAA+_ATPase"/>
</dbReference>
<feature type="compositionally biased region" description="Basic and acidic residues" evidence="11">
    <location>
        <begin position="4282"/>
        <end position="4312"/>
    </location>
</feature>
<dbReference type="InterPro" id="IPR036465">
    <property type="entry name" value="vWFA_dom_sf"/>
</dbReference>
<dbReference type="FunFam" id="3.40.50.300:FF:001368">
    <property type="entry name" value="Midasin"/>
    <property type="match status" value="1"/>
</dbReference>
<feature type="compositionally biased region" description="Acidic residues" evidence="11">
    <location>
        <begin position="4145"/>
        <end position="4195"/>
    </location>
</feature>
<evidence type="ECO:0000256" key="5">
    <source>
        <dbReference type="ARBA" id="ARBA00022553"/>
    </source>
</evidence>
<dbReference type="GO" id="GO:0005524">
    <property type="term" value="F:ATP binding"/>
    <property type="evidence" value="ECO:0007669"/>
    <property type="project" value="UniProtKB-KW"/>
</dbReference>
<dbReference type="Pfam" id="PF07728">
    <property type="entry name" value="AAA_5"/>
    <property type="match status" value="8"/>
</dbReference>
<feature type="compositionally biased region" description="Acidic residues" evidence="11">
    <location>
        <begin position="3917"/>
        <end position="3941"/>
    </location>
</feature>
<organism evidence="13 14">
    <name type="scientific">Schizosaccharomyces osmophilus</name>
    <dbReference type="NCBI Taxonomy" id="2545709"/>
    <lineage>
        <taxon>Eukaryota</taxon>
        <taxon>Fungi</taxon>
        <taxon>Dikarya</taxon>
        <taxon>Ascomycota</taxon>
        <taxon>Taphrinomycotina</taxon>
        <taxon>Schizosaccharomycetes</taxon>
        <taxon>Schizosaccharomycetales</taxon>
        <taxon>Schizosaccharomycetaceae</taxon>
        <taxon>Schizosaccharomyces</taxon>
    </lineage>
</organism>
<feature type="compositionally biased region" description="Acidic residues" evidence="11">
    <location>
        <begin position="4044"/>
        <end position="4063"/>
    </location>
</feature>
<feature type="compositionally biased region" description="Acidic residues" evidence="11">
    <location>
        <begin position="4223"/>
        <end position="4236"/>
    </location>
</feature>
<evidence type="ECO:0000256" key="11">
    <source>
        <dbReference type="SAM" id="MobiDB-lite"/>
    </source>
</evidence>
<evidence type="ECO:0000256" key="4">
    <source>
        <dbReference type="ARBA" id="ARBA00017143"/>
    </source>
</evidence>
<dbReference type="InterPro" id="IPR011704">
    <property type="entry name" value="ATPase_dyneun-rel_AAA"/>
</dbReference>